<dbReference type="InterPro" id="IPR051915">
    <property type="entry name" value="Cellulose_Degrad_GH3"/>
</dbReference>
<evidence type="ECO:0000313" key="10">
    <source>
        <dbReference type="Proteomes" id="UP000230790"/>
    </source>
</evidence>
<keyword evidence="6 7" id="KW-0326">Glycosidase</keyword>
<dbReference type="InterPro" id="IPR036881">
    <property type="entry name" value="Glyco_hydro_3_C_sf"/>
</dbReference>
<evidence type="ECO:0000256" key="3">
    <source>
        <dbReference type="ARBA" id="ARBA00012744"/>
    </source>
</evidence>
<evidence type="ECO:0000256" key="2">
    <source>
        <dbReference type="ARBA" id="ARBA00005336"/>
    </source>
</evidence>
<dbReference type="InterPro" id="IPR036962">
    <property type="entry name" value="Glyco_hydro_3_N_sf"/>
</dbReference>
<dbReference type="Gene3D" id="3.40.50.1700">
    <property type="entry name" value="Glycoside hydrolase family 3 C-terminal domain"/>
    <property type="match status" value="1"/>
</dbReference>
<dbReference type="InterPro" id="IPR013783">
    <property type="entry name" value="Ig-like_fold"/>
</dbReference>
<evidence type="ECO:0000256" key="1">
    <source>
        <dbReference type="ARBA" id="ARBA00000448"/>
    </source>
</evidence>
<dbReference type="SMART" id="SM01217">
    <property type="entry name" value="Fn3_like"/>
    <property type="match status" value="1"/>
</dbReference>
<dbReference type="Proteomes" id="UP000230790">
    <property type="component" value="Unassembled WGS sequence"/>
</dbReference>
<dbReference type="AlphaFoldDB" id="A0A2M8Q9U4"/>
<dbReference type="InterPro" id="IPR019800">
    <property type="entry name" value="Glyco_hydro_3_AS"/>
</dbReference>
<reference evidence="9 10" key="1">
    <citation type="submission" date="2017-11" db="EMBL/GenBank/DDBJ databases">
        <title>Evolution of Phototrophy in the Chloroflexi Phylum Driven by Horizontal Gene Transfer.</title>
        <authorList>
            <person name="Ward L.M."/>
            <person name="Hemp J."/>
            <person name="Shih P.M."/>
            <person name="Mcglynn S.E."/>
            <person name="Fischer W."/>
        </authorList>
    </citation>
    <scope>NUCLEOTIDE SEQUENCE [LARGE SCALE GENOMIC DNA]</scope>
    <source>
        <strain evidence="9">JP3_7</strain>
    </source>
</reference>
<dbReference type="InterPro" id="IPR017853">
    <property type="entry name" value="GH"/>
</dbReference>
<dbReference type="Pfam" id="PF14310">
    <property type="entry name" value="Fn3-like"/>
    <property type="match status" value="1"/>
</dbReference>
<dbReference type="PROSITE" id="PS00775">
    <property type="entry name" value="GLYCOSYL_HYDROL_F3"/>
    <property type="match status" value="1"/>
</dbReference>
<dbReference type="InterPro" id="IPR002772">
    <property type="entry name" value="Glyco_hydro_3_C"/>
</dbReference>
<gene>
    <name evidence="9" type="ORF">CUN48_13260</name>
</gene>
<dbReference type="FunFam" id="2.60.40.10:FF:000495">
    <property type="entry name" value="Periplasmic beta-glucosidase"/>
    <property type="match status" value="1"/>
</dbReference>
<dbReference type="InterPro" id="IPR001764">
    <property type="entry name" value="Glyco_hydro_3_N"/>
</dbReference>
<keyword evidence="4" id="KW-0732">Signal</keyword>
<dbReference type="Gene3D" id="3.20.20.300">
    <property type="entry name" value="Glycoside hydrolase, family 3, N-terminal domain"/>
    <property type="match status" value="1"/>
</dbReference>
<dbReference type="SUPFAM" id="SSF51445">
    <property type="entry name" value="(Trans)glycosidases"/>
    <property type="match status" value="1"/>
</dbReference>
<evidence type="ECO:0000256" key="6">
    <source>
        <dbReference type="ARBA" id="ARBA00023295"/>
    </source>
</evidence>
<comment type="catalytic activity">
    <reaction evidence="1">
        <text>Hydrolysis of terminal, non-reducing beta-D-glucosyl residues with release of beta-D-glucose.</text>
        <dbReference type="EC" id="3.2.1.21"/>
    </reaction>
</comment>
<dbReference type="Pfam" id="PF01915">
    <property type="entry name" value="Glyco_hydro_3_C"/>
    <property type="match status" value="1"/>
</dbReference>
<evidence type="ECO:0000313" key="9">
    <source>
        <dbReference type="EMBL" id="PJF46544.1"/>
    </source>
</evidence>
<feature type="domain" description="Fibronectin type III-like" evidence="8">
    <location>
        <begin position="510"/>
        <end position="579"/>
    </location>
</feature>
<protein>
    <recommendedName>
        <fullName evidence="3">beta-glucosidase</fullName>
        <ecNumber evidence="3">3.2.1.21</ecNumber>
    </recommendedName>
</protein>
<dbReference type="PRINTS" id="PR00133">
    <property type="entry name" value="GLHYDRLASE3"/>
</dbReference>
<keyword evidence="5 7" id="KW-0378">Hydrolase</keyword>
<name>A0A2M8Q9U4_9CHLR</name>
<dbReference type="Gene3D" id="2.60.40.10">
    <property type="entry name" value="Immunoglobulins"/>
    <property type="match status" value="1"/>
</dbReference>
<comment type="caution">
    <text evidence="9">The sequence shown here is derived from an EMBL/GenBank/DDBJ whole genome shotgun (WGS) entry which is preliminary data.</text>
</comment>
<evidence type="ECO:0000256" key="7">
    <source>
        <dbReference type="RuleBase" id="RU361161"/>
    </source>
</evidence>
<dbReference type="SUPFAM" id="SSF52279">
    <property type="entry name" value="Beta-D-glucan exohydrolase, C-terminal domain"/>
    <property type="match status" value="1"/>
</dbReference>
<dbReference type="Pfam" id="PF00933">
    <property type="entry name" value="Glyco_hydro_3"/>
    <property type="match status" value="1"/>
</dbReference>
<dbReference type="GO" id="GO:0009251">
    <property type="term" value="P:glucan catabolic process"/>
    <property type="evidence" value="ECO:0007669"/>
    <property type="project" value="TreeGrafter"/>
</dbReference>
<comment type="similarity">
    <text evidence="2 7">Belongs to the glycosyl hydrolase 3 family.</text>
</comment>
<organism evidence="9 10">
    <name type="scientific">Candidatus Thermofonsia Clade 3 bacterium</name>
    <dbReference type="NCBI Taxonomy" id="2364212"/>
    <lineage>
        <taxon>Bacteria</taxon>
        <taxon>Bacillati</taxon>
        <taxon>Chloroflexota</taxon>
        <taxon>Candidatus Thermofontia</taxon>
        <taxon>Candidatus Thermofonsia Clade 3</taxon>
    </lineage>
</organism>
<dbReference type="PANTHER" id="PTHR30620:SF16">
    <property type="entry name" value="LYSOSOMAL BETA GLUCOSIDASE"/>
    <property type="match status" value="1"/>
</dbReference>
<dbReference type="InterPro" id="IPR026891">
    <property type="entry name" value="Fn3-like"/>
</dbReference>
<dbReference type="EMBL" id="PGTN01000150">
    <property type="protein sequence ID" value="PJF46544.1"/>
    <property type="molecule type" value="Genomic_DNA"/>
</dbReference>
<dbReference type="GO" id="GO:0008422">
    <property type="term" value="F:beta-glucosidase activity"/>
    <property type="evidence" value="ECO:0007669"/>
    <property type="project" value="UniProtKB-EC"/>
</dbReference>
<accession>A0A2M8Q9U4</accession>
<evidence type="ECO:0000256" key="5">
    <source>
        <dbReference type="ARBA" id="ARBA00022801"/>
    </source>
</evidence>
<sequence>MSSIGAKVHFTPAALASAAATAEACSMRWGRIAESPGEDPFLGSALARAAVRGFQGDDFSRPDKLAACAKHYAGYGAAEGGRDYNFVDVSMRTLRDVYLPPFRAAVEAGAATLMSGFHDYSGVPVAANRTLLTDILRAEWGFQGFVVSDWNAIHELVVHGVAADDAEAAAKAVIAGVDMDMIAGVYPGQLAQQVRNGHMPLSVIDEAARRILRVKCLAGLFDQPYTDPDRAARVILAPEHRALARQIAQESCVLLKNADGLLPLKADSPFKRIAVFGPLAHGRSELLGTWTLDGRGEDVTSIADAIRQEAPKHFEIVTPSTLPDEALYHMLMGVDLVVLVMGEHPRRSSEAASVSSLELPAGQRQMIESVCDAGVPVVLGVLAGHPLAIKREVDLAQVVLYAWHPGTEGGYAIADLLFGKAAPSGRLPVTMPRATGQVPIYYNHRNTGRPAANRGDSSRYIDLPIAPLFPFGFGLGYTTFAYSDLRVIKRGASVEINAQVTNTGASAGIETVQLYVRDVVASVTRPVKELKGFQRLSLQPGETQRARFALSAQDLMFTGLDDRPVFEPGAFHVWVGSHSADCVRAAGAQGEFEL</sequence>
<proteinExistence type="inferred from homology"/>
<dbReference type="PANTHER" id="PTHR30620">
    <property type="entry name" value="PERIPLASMIC BETA-GLUCOSIDASE-RELATED"/>
    <property type="match status" value="1"/>
</dbReference>
<evidence type="ECO:0000256" key="4">
    <source>
        <dbReference type="ARBA" id="ARBA00022729"/>
    </source>
</evidence>
<dbReference type="EC" id="3.2.1.21" evidence="3"/>
<evidence type="ECO:0000259" key="8">
    <source>
        <dbReference type="SMART" id="SM01217"/>
    </source>
</evidence>